<reference evidence="2" key="3">
    <citation type="submission" date="2015-04" db="UniProtKB">
        <authorList>
            <consortium name="EnsemblPlants"/>
        </authorList>
    </citation>
    <scope>IDENTIFICATION</scope>
    <source>
        <strain evidence="2">cv. Jemalong A17</strain>
    </source>
</reference>
<organism evidence="1 3">
    <name type="scientific">Medicago truncatula</name>
    <name type="common">Barrel medic</name>
    <name type="synonym">Medicago tribuloides</name>
    <dbReference type="NCBI Taxonomy" id="3880"/>
    <lineage>
        <taxon>Eukaryota</taxon>
        <taxon>Viridiplantae</taxon>
        <taxon>Streptophyta</taxon>
        <taxon>Embryophyta</taxon>
        <taxon>Tracheophyta</taxon>
        <taxon>Spermatophyta</taxon>
        <taxon>Magnoliopsida</taxon>
        <taxon>eudicotyledons</taxon>
        <taxon>Gunneridae</taxon>
        <taxon>Pentapetalae</taxon>
        <taxon>rosids</taxon>
        <taxon>fabids</taxon>
        <taxon>Fabales</taxon>
        <taxon>Fabaceae</taxon>
        <taxon>Papilionoideae</taxon>
        <taxon>50 kb inversion clade</taxon>
        <taxon>NPAAA clade</taxon>
        <taxon>Hologalegina</taxon>
        <taxon>IRL clade</taxon>
        <taxon>Trifolieae</taxon>
        <taxon>Medicago</taxon>
    </lineage>
</organism>
<dbReference type="EnsemblPlants" id="KEH26236">
    <property type="protein sequence ID" value="KEH26236"/>
    <property type="gene ID" value="MTR_6g048190"/>
</dbReference>
<evidence type="ECO:0000313" key="2">
    <source>
        <dbReference type="EnsemblPlants" id="KEH26236"/>
    </source>
</evidence>
<dbReference type="AlphaFoldDB" id="A0A072U9Y2"/>
<protein>
    <submittedName>
        <fullName evidence="1 2">Uncharacterized protein</fullName>
    </submittedName>
</protein>
<reference evidence="1 3" key="2">
    <citation type="journal article" date="2014" name="BMC Genomics">
        <title>An improved genome release (version Mt4.0) for the model legume Medicago truncatula.</title>
        <authorList>
            <person name="Tang H."/>
            <person name="Krishnakumar V."/>
            <person name="Bidwell S."/>
            <person name="Rosen B."/>
            <person name="Chan A."/>
            <person name="Zhou S."/>
            <person name="Gentzbittel L."/>
            <person name="Childs K.L."/>
            <person name="Yandell M."/>
            <person name="Gundlach H."/>
            <person name="Mayer K.F."/>
            <person name="Schwartz D.C."/>
            <person name="Town C.D."/>
        </authorList>
    </citation>
    <scope>GENOME REANNOTATION</scope>
    <source>
        <strain evidence="1">A17</strain>
        <strain evidence="2 3">cv. Jemalong A17</strain>
    </source>
</reference>
<dbReference type="Proteomes" id="UP000002051">
    <property type="component" value="Chromosome 6"/>
</dbReference>
<accession>A0A072U9Y2</accession>
<sequence>MLKHNCKRLPMLIKTIMRLLMLKHNYYTSDEVVGTLLTYFGLYLLWLTTPVDRTAIHTCGVLLIQRFGKAPPDSMAIIH</sequence>
<name>A0A072U9Y2_MEDTR</name>
<keyword evidence="3" id="KW-1185">Reference proteome</keyword>
<proteinExistence type="predicted"/>
<gene>
    <name evidence="1" type="ordered locus">MTR_6g048190</name>
</gene>
<dbReference type="PaxDb" id="3880-AES88995"/>
<reference evidence="1 3" key="1">
    <citation type="journal article" date="2011" name="Nature">
        <title>The Medicago genome provides insight into the evolution of rhizobial symbioses.</title>
        <authorList>
            <person name="Young N.D."/>
            <person name="Debelle F."/>
            <person name="Oldroyd G.E."/>
            <person name="Geurts R."/>
            <person name="Cannon S.B."/>
            <person name="Udvardi M.K."/>
            <person name="Benedito V.A."/>
            <person name="Mayer K.F."/>
            <person name="Gouzy J."/>
            <person name="Schoof H."/>
            <person name="Van de Peer Y."/>
            <person name="Proost S."/>
            <person name="Cook D.R."/>
            <person name="Meyers B.C."/>
            <person name="Spannagl M."/>
            <person name="Cheung F."/>
            <person name="De Mita S."/>
            <person name="Krishnakumar V."/>
            <person name="Gundlach H."/>
            <person name="Zhou S."/>
            <person name="Mudge J."/>
            <person name="Bharti A.K."/>
            <person name="Murray J.D."/>
            <person name="Naoumkina M.A."/>
            <person name="Rosen B."/>
            <person name="Silverstein K.A."/>
            <person name="Tang H."/>
            <person name="Rombauts S."/>
            <person name="Zhao P.X."/>
            <person name="Zhou P."/>
            <person name="Barbe V."/>
            <person name="Bardou P."/>
            <person name="Bechner M."/>
            <person name="Bellec A."/>
            <person name="Berger A."/>
            <person name="Berges H."/>
            <person name="Bidwell S."/>
            <person name="Bisseling T."/>
            <person name="Choisne N."/>
            <person name="Couloux A."/>
            <person name="Denny R."/>
            <person name="Deshpande S."/>
            <person name="Dai X."/>
            <person name="Doyle J.J."/>
            <person name="Dudez A.M."/>
            <person name="Farmer A.D."/>
            <person name="Fouteau S."/>
            <person name="Franken C."/>
            <person name="Gibelin C."/>
            <person name="Gish J."/>
            <person name="Goldstein S."/>
            <person name="Gonzalez A.J."/>
            <person name="Green P.J."/>
            <person name="Hallab A."/>
            <person name="Hartog M."/>
            <person name="Hua A."/>
            <person name="Humphray S.J."/>
            <person name="Jeong D.H."/>
            <person name="Jing Y."/>
            <person name="Jocker A."/>
            <person name="Kenton S.M."/>
            <person name="Kim D.J."/>
            <person name="Klee K."/>
            <person name="Lai H."/>
            <person name="Lang C."/>
            <person name="Lin S."/>
            <person name="Macmil S.L."/>
            <person name="Magdelenat G."/>
            <person name="Matthews L."/>
            <person name="McCorrison J."/>
            <person name="Monaghan E.L."/>
            <person name="Mun J.H."/>
            <person name="Najar F.Z."/>
            <person name="Nicholson C."/>
            <person name="Noirot C."/>
            <person name="O'Bleness M."/>
            <person name="Paule C.R."/>
            <person name="Poulain J."/>
            <person name="Prion F."/>
            <person name="Qin B."/>
            <person name="Qu C."/>
            <person name="Retzel E.F."/>
            <person name="Riddle C."/>
            <person name="Sallet E."/>
            <person name="Samain S."/>
            <person name="Samson N."/>
            <person name="Sanders I."/>
            <person name="Saurat O."/>
            <person name="Scarpelli C."/>
            <person name="Schiex T."/>
            <person name="Segurens B."/>
            <person name="Severin A.J."/>
            <person name="Sherrier D.J."/>
            <person name="Shi R."/>
            <person name="Sims S."/>
            <person name="Singer S.R."/>
            <person name="Sinharoy S."/>
            <person name="Sterck L."/>
            <person name="Viollet A."/>
            <person name="Wang B.B."/>
            <person name="Wang K."/>
            <person name="Wang M."/>
            <person name="Wang X."/>
            <person name="Warfsmann J."/>
            <person name="Weissenbach J."/>
            <person name="White D.D."/>
            <person name="White J.D."/>
            <person name="Wiley G.B."/>
            <person name="Wincker P."/>
            <person name="Xing Y."/>
            <person name="Yang L."/>
            <person name="Yao Z."/>
            <person name="Ying F."/>
            <person name="Zhai J."/>
            <person name="Zhou L."/>
            <person name="Zuber A."/>
            <person name="Denarie J."/>
            <person name="Dixon R.A."/>
            <person name="May G.D."/>
            <person name="Schwartz D.C."/>
            <person name="Rogers J."/>
            <person name="Quetier F."/>
            <person name="Town C.D."/>
            <person name="Roe B.A."/>
        </authorList>
    </citation>
    <scope>NUCLEOTIDE SEQUENCE [LARGE SCALE GENOMIC DNA]</scope>
    <source>
        <strain evidence="1">A17</strain>
        <strain evidence="2 3">cv. Jemalong A17</strain>
    </source>
</reference>
<dbReference type="HOGENOM" id="CLU_2609684_0_0_1"/>
<evidence type="ECO:0000313" key="3">
    <source>
        <dbReference type="Proteomes" id="UP000002051"/>
    </source>
</evidence>
<evidence type="ECO:0000313" key="1">
    <source>
        <dbReference type="EMBL" id="KEH26236.1"/>
    </source>
</evidence>
<dbReference type="EMBL" id="CM001222">
    <property type="protein sequence ID" value="KEH26236.1"/>
    <property type="molecule type" value="Genomic_DNA"/>
</dbReference>